<name>A0A4R9C1M5_9FIRM</name>
<feature type="region of interest" description="Disordered" evidence="1">
    <location>
        <begin position="225"/>
        <end position="262"/>
    </location>
</feature>
<evidence type="ECO:0000313" key="3">
    <source>
        <dbReference type="Proteomes" id="UP000297454"/>
    </source>
</evidence>
<evidence type="ECO:0000313" key="2">
    <source>
        <dbReference type="EMBL" id="TFF66558.1"/>
    </source>
</evidence>
<feature type="compositionally biased region" description="Polar residues" evidence="1">
    <location>
        <begin position="231"/>
        <end position="243"/>
    </location>
</feature>
<evidence type="ECO:0000256" key="1">
    <source>
        <dbReference type="SAM" id="MobiDB-lite"/>
    </source>
</evidence>
<dbReference type="Proteomes" id="UP000297454">
    <property type="component" value="Unassembled WGS sequence"/>
</dbReference>
<keyword evidence="3" id="KW-1185">Reference proteome</keyword>
<comment type="caution">
    <text evidence="2">The sequence shown here is derived from an EMBL/GenBank/DDBJ whole genome shotgun (WGS) entry which is preliminary data.</text>
</comment>
<sequence length="703" mass="80926">MKKGKFKLVLSLVAALALFTGCGNNKKEQKSPELKKSELKSVTPVFKEKQNKYKNDKTTEVLVDAEIAKENIVKVVKHGDHWHVWTKDGVEHITYTDPNKLQSGKKLSLVSVVSLEKLKEMDVVKILKHGDHWHVYTSDGSEYLTYENPESSFRNVEIGTYVGNHGNNQYSSENYDSNISEELRGSDVVKILKHEDHYHIYTRDGQEFISYSDPRNMYPNAEFGQYVGSHGESNSNGKQNYNTDSKKINSTTNTAQNNSNQSITNDEINEKIKNLNIIGVLGKESVNRFDIVKILQHGNHWHIYDSKNNEGITYVNPQNLYPKARFGEYVGSHADNSNNQNLVKKFDWPEGITKIIDHGDHWHLYRGDEEVTVTSINPIPHYTDVEVIKESNEFENITVNNQELFKYDEVEPVKNVKLFSRLEPNLQSMDNFGNPDSSIPIFGSNGQKENVFYWLHGDHYHAISIKQLIQMEKNGKFGDAKARDVVAVLKYKINNPNEKMTLEVVADAGKVVEFLSGHYNISSRDISKIFRLGNNINIYGKETYIFSLYDFEEKDGKIIYLKQLPKIDGLKEKEKFEEEITEKDGKDKSPNRYKSPEFKPSIEDVNKKSEKEIKNENQKIQDRKDSKLGQNEEKFIPKKENKEIDDKREEENLRKLAKALGISEDDAFDKVYEVIKESPRIADLEVNEDGTVKYKGKIYDLRN</sequence>
<proteinExistence type="predicted"/>
<dbReference type="AlphaFoldDB" id="A0A4R9C1M5"/>
<feature type="region of interest" description="Disordered" evidence="1">
    <location>
        <begin position="578"/>
        <end position="647"/>
    </location>
</feature>
<dbReference type="PROSITE" id="PS51257">
    <property type="entry name" value="PROKAR_LIPOPROTEIN"/>
    <property type="match status" value="1"/>
</dbReference>
<reference evidence="2 3" key="1">
    <citation type="submission" date="2019-01" db="EMBL/GenBank/DDBJ databases">
        <title>Draft Genome Sequences of Helcococcus ovis Strains Isolated from the Uterus and Vagina of Dairy Cows with Metritis.</title>
        <authorList>
            <person name="Cunha F."/>
            <person name="Jeon S.J."/>
            <person name="Kutzer P."/>
            <person name="Galvao K.N."/>
        </authorList>
    </citation>
    <scope>NUCLEOTIDE SEQUENCE [LARGE SCALE GENOMIC DNA]</scope>
    <source>
        <strain evidence="2 3">KG-37</strain>
    </source>
</reference>
<gene>
    <name evidence="2" type="ORF">EQF91_03655</name>
</gene>
<accession>A0A4R9C1M5</accession>
<organism evidence="2 3">
    <name type="scientific">Helcococcus ovis</name>
    <dbReference type="NCBI Taxonomy" id="72026"/>
    <lineage>
        <taxon>Bacteria</taxon>
        <taxon>Bacillati</taxon>
        <taxon>Bacillota</taxon>
        <taxon>Tissierellia</taxon>
        <taxon>Tissierellales</taxon>
        <taxon>Peptoniphilaceae</taxon>
        <taxon>Helcococcus</taxon>
    </lineage>
</organism>
<dbReference type="EMBL" id="SCFR01000009">
    <property type="protein sequence ID" value="TFF66558.1"/>
    <property type="molecule type" value="Genomic_DNA"/>
</dbReference>
<dbReference type="RefSeq" id="WP_134744558.1">
    <property type="nucleotide sequence ID" value="NZ_JBFNGE010000058.1"/>
</dbReference>
<protein>
    <recommendedName>
        <fullName evidence="4">Pneumococcal-type histidine triad protein</fullName>
    </recommendedName>
</protein>
<feature type="compositionally biased region" description="Low complexity" evidence="1">
    <location>
        <begin position="248"/>
        <end position="262"/>
    </location>
</feature>
<evidence type="ECO:0008006" key="4">
    <source>
        <dbReference type="Google" id="ProtNLM"/>
    </source>
</evidence>